<protein>
    <submittedName>
        <fullName evidence="1">Uncharacterized protein</fullName>
    </submittedName>
</protein>
<accession>A0A1Y3BGD5</accession>
<reference evidence="1 2" key="1">
    <citation type="submission" date="2017-03" db="EMBL/GenBank/DDBJ databases">
        <title>Genome Survey of Euroglyphus maynei.</title>
        <authorList>
            <person name="Arlian L.G."/>
            <person name="Morgan M.S."/>
            <person name="Rider S.D."/>
        </authorList>
    </citation>
    <scope>NUCLEOTIDE SEQUENCE [LARGE SCALE GENOMIC DNA]</scope>
    <source>
        <strain evidence="1">Arlian Lab</strain>
        <tissue evidence="1">Whole body</tissue>
    </source>
</reference>
<dbReference type="Proteomes" id="UP000194236">
    <property type="component" value="Unassembled WGS sequence"/>
</dbReference>
<keyword evidence="2" id="KW-1185">Reference proteome</keyword>
<evidence type="ECO:0000313" key="1">
    <source>
        <dbReference type="EMBL" id="OTF79227.1"/>
    </source>
</evidence>
<dbReference type="EMBL" id="MUJZ01024168">
    <property type="protein sequence ID" value="OTF79227.1"/>
    <property type="molecule type" value="Genomic_DNA"/>
</dbReference>
<organism evidence="1 2">
    <name type="scientific">Euroglyphus maynei</name>
    <name type="common">Mayne's house dust mite</name>
    <dbReference type="NCBI Taxonomy" id="6958"/>
    <lineage>
        <taxon>Eukaryota</taxon>
        <taxon>Metazoa</taxon>
        <taxon>Ecdysozoa</taxon>
        <taxon>Arthropoda</taxon>
        <taxon>Chelicerata</taxon>
        <taxon>Arachnida</taxon>
        <taxon>Acari</taxon>
        <taxon>Acariformes</taxon>
        <taxon>Sarcoptiformes</taxon>
        <taxon>Astigmata</taxon>
        <taxon>Psoroptidia</taxon>
        <taxon>Analgoidea</taxon>
        <taxon>Pyroglyphidae</taxon>
        <taxon>Pyroglyphinae</taxon>
        <taxon>Euroglyphus</taxon>
    </lineage>
</organism>
<dbReference type="AlphaFoldDB" id="A0A1Y3BGD5"/>
<sequence>HDQPKRIHVDHHHKLDRVDIHNGKLLHSSMNRRCDNSMDQRKYHIILGNVVY</sequence>
<comment type="caution">
    <text evidence="1">The sequence shown here is derived from an EMBL/GenBank/DDBJ whole genome shotgun (WGS) entry which is preliminary data.</text>
</comment>
<name>A0A1Y3BGD5_EURMA</name>
<feature type="non-terminal residue" evidence="1">
    <location>
        <position position="1"/>
    </location>
</feature>
<gene>
    <name evidence="1" type="ORF">BLA29_011420</name>
</gene>
<evidence type="ECO:0000313" key="2">
    <source>
        <dbReference type="Proteomes" id="UP000194236"/>
    </source>
</evidence>
<proteinExistence type="predicted"/>